<evidence type="ECO:0000313" key="12">
    <source>
        <dbReference type="EMBL" id="KAE8354242.1"/>
    </source>
</evidence>
<keyword evidence="5 8" id="KW-0694">RNA-binding</keyword>
<name>A0A5N6Z998_9EURO</name>
<feature type="domain" description="RDRP core" evidence="10">
    <location>
        <begin position="467"/>
        <end position="1033"/>
    </location>
</feature>
<evidence type="ECO:0000256" key="8">
    <source>
        <dbReference type="RuleBase" id="RU363098"/>
    </source>
</evidence>
<protein>
    <recommendedName>
        <fullName evidence="8">RNA-dependent RNA polymerase</fullName>
        <ecNumber evidence="8">2.7.7.48</ecNumber>
    </recommendedName>
</protein>
<dbReference type="EMBL" id="ML739076">
    <property type="protein sequence ID" value="KAE8354242.1"/>
    <property type="molecule type" value="Genomic_DNA"/>
</dbReference>
<keyword evidence="3 8" id="KW-0808">Transferase</keyword>
<dbReference type="Pfam" id="PF05183">
    <property type="entry name" value="RdRP"/>
    <property type="match status" value="1"/>
</dbReference>
<feature type="compositionally biased region" description="Polar residues" evidence="9">
    <location>
        <begin position="10"/>
        <end position="22"/>
    </location>
</feature>
<dbReference type="InterPro" id="IPR057596">
    <property type="entry name" value="RDRP_core"/>
</dbReference>
<dbReference type="GO" id="GO:0003723">
    <property type="term" value="F:RNA binding"/>
    <property type="evidence" value="ECO:0007669"/>
    <property type="project" value="UniProtKB-KW"/>
</dbReference>
<evidence type="ECO:0000259" key="11">
    <source>
        <dbReference type="Pfam" id="PF26253"/>
    </source>
</evidence>
<keyword evidence="6" id="KW-0943">RNA-mediated gene silencing</keyword>
<dbReference type="PANTHER" id="PTHR23079:SF55">
    <property type="entry name" value="RNA-DIRECTED RNA POLYMERASE"/>
    <property type="match status" value="1"/>
</dbReference>
<dbReference type="GO" id="GO:0030422">
    <property type="term" value="P:siRNA processing"/>
    <property type="evidence" value="ECO:0007669"/>
    <property type="project" value="TreeGrafter"/>
</dbReference>
<evidence type="ECO:0000313" key="13">
    <source>
        <dbReference type="Proteomes" id="UP000327118"/>
    </source>
</evidence>
<evidence type="ECO:0000256" key="4">
    <source>
        <dbReference type="ARBA" id="ARBA00022695"/>
    </source>
</evidence>
<dbReference type="Proteomes" id="UP000327118">
    <property type="component" value="Unassembled WGS sequence"/>
</dbReference>
<evidence type="ECO:0000256" key="9">
    <source>
        <dbReference type="SAM" id="MobiDB-lite"/>
    </source>
</evidence>
<dbReference type="GO" id="GO:0031380">
    <property type="term" value="C:nuclear RNA-directed RNA polymerase complex"/>
    <property type="evidence" value="ECO:0007669"/>
    <property type="project" value="TreeGrafter"/>
</dbReference>
<feature type="compositionally biased region" description="Gly residues" evidence="9">
    <location>
        <begin position="1306"/>
        <end position="1316"/>
    </location>
</feature>
<evidence type="ECO:0000259" key="10">
    <source>
        <dbReference type="Pfam" id="PF05183"/>
    </source>
</evidence>
<comment type="similarity">
    <text evidence="1 8">Belongs to the RdRP family.</text>
</comment>
<dbReference type="PANTHER" id="PTHR23079">
    <property type="entry name" value="RNA-DEPENDENT RNA POLYMERASE"/>
    <property type="match status" value="1"/>
</dbReference>
<dbReference type="Pfam" id="PF26253">
    <property type="entry name" value="RdRP_head"/>
    <property type="match status" value="1"/>
</dbReference>
<dbReference type="InterPro" id="IPR058752">
    <property type="entry name" value="RDRP_C_head"/>
</dbReference>
<evidence type="ECO:0000256" key="2">
    <source>
        <dbReference type="ARBA" id="ARBA00022484"/>
    </source>
</evidence>
<gene>
    <name evidence="12" type="ORF">BDV28DRAFT_164351</name>
</gene>
<dbReference type="EC" id="2.7.7.48" evidence="8"/>
<keyword evidence="2 8" id="KW-0696">RNA-directed RNA polymerase</keyword>
<comment type="catalytic activity">
    <reaction evidence="7 8">
        <text>RNA(n) + a ribonucleoside 5'-triphosphate = RNA(n+1) + diphosphate</text>
        <dbReference type="Rhea" id="RHEA:21248"/>
        <dbReference type="Rhea" id="RHEA-COMP:14527"/>
        <dbReference type="Rhea" id="RHEA-COMP:17342"/>
        <dbReference type="ChEBI" id="CHEBI:33019"/>
        <dbReference type="ChEBI" id="CHEBI:61557"/>
        <dbReference type="ChEBI" id="CHEBI:140395"/>
        <dbReference type="EC" id="2.7.7.48"/>
    </reaction>
</comment>
<keyword evidence="13" id="KW-1185">Reference proteome</keyword>
<dbReference type="InterPro" id="IPR007855">
    <property type="entry name" value="RDRP"/>
</dbReference>
<evidence type="ECO:0000256" key="7">
    <source>
        <dbReference type="ARBA" id="ARBA00048744"/>
    </source>
</evidence>
<feature type="region of interest" description="Disordered" evidence="9">
    <location>
        <begin position="1"/>
        <end position="35"/>
    </location>
</feature>
<keyword evidence="4 8" id="KW-0548">Nucleotidyltransferase</keyword>
<feature type="compositionally biased region" description="Low complexity" evidence="9">
    <location>
        <begin position="23"/>
        <end position="35"/>
    </location>
</feature>
<reference evidence="13" key="1">
    <citation type="submission" date="2019-04" db="EMBL/GenBank/DDBJ databases">
        <title>Friends and foes A comparative genomics studyof 23 Aspergillus species from section Flavi.</title>
        <authorList>
            <consortium name="DOE Joint Genome Institute"/>
            <person name="Kjaerbolling I."/>
            <person name="Vesth T."/>
            <person name="Frisvad J.C."/>
            <person name="Nybo J.L."/>
            <person name="Theobald S."/>
            <person name="Kildgaard S."/>
            <person name="Isbrandt T."/>
            <person name="Kuo A."/>
            <person name="Sato A."/>
            <person name="Lyhne E.K."/>
            <person name="Kogle M.E."/>
            <person name="Wiebenga A."/>
            <person name="Kun R.S."/>
            <person name="Lubbers R.J."/>
            <person name="Makela M.R."/>
            <person name="Barry K."/>
            <person name="Chovatia M."/>
            <person name="Clum A."/>
            <person name="Daum C."/>
            <person name="Haridas S."/>
            <person name="He G."/>
            <person name="LaButti K."/>
            <person name="Lipzen A."/>
            <person name="Mondo S."/>
            <person name="Riley R."/>
            <person name="Salamov A."/>
            <person name="Simmons B.A."/>
            <person name="Magnuson J.K."/>
            <person name="Henrissat B."/>
            <person name="Mortensen U.H."/>
            <person name="Larsen T.O."/>
            <person name="Devries R.P."/>
            <person name="Grigoriev I.V."/>
            <person name="Machida M."/>
            <person name="Baker S.E."/>
            <person name="Andersen M.R."/>
        </authorList>
    </citation>
    <scope>NUCLEOTIDE SEQUENCE [LARGE SCALE GENOMIC DNA]</scope>
    <source>
        <strain evidence="13">CBS 553.77</strain>
    </source>
</reference>
<organism evidence="12 13">
    <name type="scientific">Aspergillus coremiiformis</name>
    <dbReference type="NCBI Taxonomy" id="138285"/>
    <lineage>
        <taxon>Eukaryota</taxon>
        <taxon>Fungi</taxon>
        <taxon>Dikarya</taxon>
        <taxon>Ascomycota</taxon>
        <taxon>Pezizomycotina</taxon>
        <taxon>Eurotiomycetes</taxon>
        <taxon>Eurotiomycetidae</taxon>
        <taxon>Eurotiales</taxon>
        <taxon>Aspergillaceae</taxon>
        <taxon>Aspergillus</taxon>
        <taxon>Aspergillus subgen. Circumdati</taxon>
    </lineage>
</organism>
<feature type="region of interest" description="Disordered" evidence="9">
    <location>
        <begin position="1296"/>
        <end position="1347"/>
    </location>
</feature>
<evidence type="ECO:0000256" key="3">
    <source>
        <dbReference type="ARBA" id="ARBA00022679"/>
    </source>
</evidence>
<evidence type="ECO:0000256" key="5">
    <source>
        <dbReference type="ARBA" id="ARBA00022884"/>
    </source>
</evidence>
<evidence type="ECO:0000256" key="6">
    <source>
        <dbReference type="ARBA" id="ARBA00023158"/>
    </source>
</evidence>
<dbReference type="GO" id="GO:0003968">
    <property type="term" value="F:RNA-directed RNA polymerase activity"/>
    <property type="evidence" value="ECO:0007669"/>
    <property type="project" value="UniProtKB-KW"/>
</dbReference>
<proteinExistence type="inferred from homology"/>
<feature type="domain" description="RDRP C-terminal head" evidence="11">
    <location>
        <begin position="1057"/>
        <end position="1201"/>
    </location>
</feature>
<dbReference type="OrthoDB" id="6513042at2759"/>
<accession>A0A5N6Z998</accession>
<sequence length="1394" mass="157250">MLSHRHNSRSKNLSRPGQGTSRQPQNSSQSQQQPAQLLLAPWTNWESVAVNLFNLPKEINTRILWQAFSGEGDVYSIDLFEDSHGIKDSRGKIRFKPPPKTDFWRKGSYLIKLANGRPSVINLALDLNRDEPRVASPVRPGISYPMEVKIPILFMDIGALFNETMMLPMRSVGSGTSERAIVVLNLKQRALLVYFQLPIFNQGQRILLASGAFQEYRLKIPFIQLTQILQTRDPVTGGISHFIVLGSPPIYHRRINNIDATFSEDSNSWRESDTWYRQTYIVRNASELSALPIGLKKVKAVVDIGRWNTFKIAYPKDTDVEGNLCNVLKDYNVKIQKTDQFTQWDARTEMNPPIWKWIDLSDSPPSKKISSLEDLFDHNFVHLPFPVRYQLEVCISNGYLSEFTTTREFAIKLSEIGETHAVKLLEHVSTKKQVYHDPMKIFELKFIKGVTQAKIPPYCCYMRSARITPSTVYYNTPTVDISNRVIRHYIEHADRFLRVRFTDEKLLGRINSTTDRTMDEVFTRIKRALTNGIVIGDRRYEFLAFGNSQFREHAANIRAWMGHFDNIRNVAKHAARLGQCFSTTRAIAGCPVEVVKIEDVERNGYNFSDGVGRISRFLAQMSMSELKIRTSAGEPPSAFQFRLGGCKGMLAVSSEAQRQEVHIRKSQFKFAATHNGLEIVRWSQFSMATLNRQLIIVLSTLGIPDKVFHAKLCIMLQGLNEALEKDTQAIYWLRKYVDPNQMTLTISQMVLDGFGRSKEPFLTSVLTLWRAWHLKYLKEKAKIVIDKGACLLGCMDEAGVLKGYFHAKIPQNDASVEEKMAALPEIFVQVSRPETGGKPEVIESLCILARNPSLHPGDIRVVRAVNVPQLRHLHDVVVLPQTGDRDIPSMCSGGDLDGDDYVVIWDQDLLPEDWFREPMQYTSNKAQDLNRDVTVNDITSFFVTYMKNNFLPRIAHAHLALADFLEDGVNEEKCIRLAQLHSDAVDYNKTGIPAILARNLEPRKWPHFMEKFHKPKDRTYQSKKILGQLYDAVERIDFIPSLEMPFDKRLLNCEIEVPDDLLAFAKNLKGQYDDAMRRIMAQHEIRTEFEVWSTFVLSHANASNDYKFHEEIGAISTSLREIFRKQCCERVGGRNFDQLAPLALAMYRVTNEEMSTALNKYRAENPTTDSNFFRRPSPKIGQLPLISFPWILPHILGKIVLGHYETPSNTSDANNDPFGLFADDPKPNSSLSSHCNTSLQLLDFGFLTPELHESTSSDPSGVAIDPDFSLLDFTDIPKGSGAERIVQATVIKANAIPDTKRSQSPGSGGGSGGGCIVQGMNMNTDTKPVDTIGCSDSPSSGGTSGGGCVVQSVDVTRNKLKGQAKGAKCVEIVEEEDDLEPTALDKLNELLLGV</sequence>
<evidence type="ECO:0000256" key="1">
    <source>
        <dbReference type="ARBA" id="ARBA00005762"/>
    </source>
</evidence>